<dbReference type="EMBL" id="BMAO01037379">
    <property type="protein sequence ID" value="GFR17335.1"/>
    <property type="molecule type" value="Genomic_DNA"/>
</dbReference>
<feature type="chain" id="PRO_5036479157" description="Secreted protein" evidence="1">
    <location>
        <begin position="24"/>
        <end position="79"/>
    </location>
</feature>
<dbReference type="OrthoDB" id="8300576at2759"/>
<protein>
    <recommendedName>
        <fullName evidence="4">Secreted protein</fullName>
    </recommendedName>
</protein>
<feature type="signal peptide" evidence="1">
    <location>
        <begin position="1"/>
        <end position="23"/>
    </location>
</feature>
<gene>
    <name evidence="2" type="ORF">TNCT_656881</name>
</gene>
<accession>A0A8X6LPJ7</accession>
<name>A0A8X6LPJ7_TRICU</name>
<keyword evidence="3" id="KW-1185">Reference proteome</keyword>
<evidence type="ECO:0000313" key="3">
    <source>
        <dbReference type="Proteomes" id="UP000887116"/>
    </source>
</evidence>
<evidence type="ECO:0008006" key="4">
    <source>
        <dbReference type="Google" id="ProtNLM"/>
    </source>
</evidence>
<evidence type="ECO:0000313" key="2">
    <source>
        <dbReference type="EMBL" id="GFR17335.1"/>
    </source>
</evidence>
<sequence>MPHLRTPGLTGHLVFAFAAAAFGSSFQHGYNTGVVNAPQRVRFQILSIYKLYIKYEIKEEFRRKQRRIILVLEELENLD</sequence>
<proteinExistence type="predicted"/>
<comment type="caution">
    <text evidence="2">The sequence shown here is derived from an EMBL/GenBank/DDBJ whole genome shotgun (WGS) entry which is preliminary data.</text>
</comment>
<keyword evidence="1" id="KW-0732">Signal</keyword>
<reference evidence="2" key="1">
    <citation type="submission" date="2020-07" db="EMBL/GenBank/DDBJ databases">
        <title>Multicomponent nature underlies the extraordinary mechanical properties of spider dragline silk.</title>
        <authorList>
            <person name="Kono N."/>
            <person name="Nakamura H."/>
            <person name="Mori M."/>
            <person name="Yoshida Y."/>
            <person name="Ohtoshi R."/>
            <person name="Malay A.D."/>
            <person name="Moran D.A.P."/>
            <person name="Tomita M."/>
            <person name="Numata K."/>
            <person name="Arakawa K."/>
        </authorList>
    </citation>
    <scope>NUCLEOTIDE SEQUENCE</scope>
</reference>
<dbReference type="Proteomes" id="UP000887116">
    <property type="component" value="Unassembled WGS sequence"/>
</dbReference>
<dbReference type="AlphaFoldDB" id="A0A8X6LPJ7"/>
<evidence type="ECO:0000256" key="1">
    <source>
        <dbReference type="SAM" id="SignalP"/>
    </source>
</evidence>
<organism evidence="2 3">
    <name type="scientific">Trichonephila clavata</name>
    <name type="common">Joro spider</name>
    <name type="synonym">Nephila clavata</name>
    <dbReference type="NCBI Taxonomy" id="2740835"/>
    <lineage>
        <taxon>Eukaryota</taxon>
        <taxon>Metazoa</taxon>
        <taxon>Ecdysozoa</taxon>
        <taxon>Arthropoda</taxon>
        <taxon>Chelicerata</taxon>
        <taxon>Arachnida</taxon>
        <taxon>Araneae</taxon>
        <taxon>Araneomorphae</taxon>
        <taxon>Entelegynae</taxon>
        <taxon>Araneoidea</taxon>
        <taxon>Nephilidae</taxon>
        <taxon>Trichonephila</taxon>
    </lineage>
</organism>